<sequence>MAGEDGSKAGGADGGKGVEKAGARRDKRQVSRDVMEKFGHLSQEEACKHLKMSTRTLRKRCRELGLKRWPYQPKKKVGRKRLEVQVNAQSAFTTVAKASAEEQDGKPCPTSQVLSVPRLKDNSEAFKGPARTAGPAASNLVLSVAEKLQLSVLLEESKKFFEAESKARELEKMAEIEGKSKEELLMFCIELQNVMLGDDALKCIRAIDVPTILKIINEAQLRLVHEAYL</sequence>
<name>A0AAX4P751_9CHLO</name>
<feature type="region of interest" description="Disordered" evidence="5">
    <location>
        <begin position="1"/>
        <end position="32"/>
    </location>
</feature>
<keyword evidence="8" id="KW-1185">Reference proteome</keyword>
<evidence type="ECO:0000256" key="1">
    <source>
        <dbReference type="ARBA" id="ARBA00023015"/>
    </source>
</evidence>
<feature type="compositionally biased region" description="Basic and acidic residues" evidence="5">
    <location>
        <begin position="16"/>
        <end position="32"/>
    </location>
</feature>
<evidence type="ECO:0000313" key="7">
    <source>
        <dbReference type="EMBL" id="WZN61651.1"/>
    </source>
</evidence>
<reference evidence="7 8" key="1">
    <citation type="submission" date="2024-03" db="EMBL/GenBank/DDBJ databases">
        <title>Complete genome sequence of the green alga Chloropicon roscoffensis RCC1871.</title>
        <authorList>
            <person name="Lemieux C."/>
            <person name="Pombert J.-F."/>
            <person name="Otis C."/>
            <person name="Turmel M."/>
        </authorList>
    </citation>
    <scope>NUCLEOTIDE SEQUENCE [LARGE SCALE GENOMIC DNA]</scope>
    <source>
        <strain evidence="7 8">RCC1871</strain>
    </source>
</reference>
<feature type="domain" description="RWP-RK" evidence="6">
    <location>
        <begin position="13"/>
        <end position="97"/>
    </location>
</feature>
<proteinExistence type="predicted"/>
<protein>
    <submittedName>
        <fullName evidence="7">RWP-RK domain-containing protein</fullName>
    </submittedName>
</protein>
<keyword evidence="2" id="KW-0238">DNA-binding</keyword>
<accession>A0AAX4P751</accession>
<dbReference type="EMBL" id="CP151504">
    <property type="protein sequence ID" value="WZN61651.1"/>
    <property type="molecule type" value="Genomic_DNA"/>
</dbReference>
<evidence type="ECO:0000256" key="5">
    <source>
        <dbReference type="SAM" id="MobiDB-lite"/>
    </source>
</evidence>
<dbReference type="GO" id="GO:0003677">
    <property type="term" value="F:DNA binding"/>
    <property type="evidence" value="ECO:0007669"/>
    <property type="project" value="UniProtKB-KW"/>
</dbReference>
<keyword evidence="4" id="KW-0539">Nucleus</keyword>
<evidence type="ECO:0000256" key="3">
    <source>
        <dbReference type="ARBA" id="ARBA00023163"/>
    </source>
</evidence>
<evidence type="ECO:0000256" key="2">
    <source>
        <dbReference type="ARBA" id="ARBA00023125"/>
    </source>
</evidence>
<dbReference type="Pfam" id="PF02042">
    <property type="entry name" value="RWP-RK"/>
    <property type="match status" value="1"/>
</dbReference>
<gene>
    <name evidence="7" type="ORF">HKI87_04g31860</name>
</gene>
<evidence type="ECO:0000259" key="6">
    <source>
        <dbReference type="PROSITE" id="PS51519"/>
    </source>
</evidence>
<evidence type="ECO:0000256" key="4">
    <source>
        <dbReference type="ARBA" id="ARBA00023242"/>
    </source>
</evidence>
<dbReference type="AlphaFoldDB" id="A0AAX4P751"/>
<keyword evidence="1" id="KW-0805">Transcription regulation</keyword>
<dbReference type="PROSITE" id="PS51519">
    <property type="entry name" value="RWP_RK"/>
    <property type="match status" value="1"/>
</dbReference>
<dbReference type="InterPro" id="IPR003035">
    <property type="entry name" value="RWP-RK_dom"/>
</dbReference>
<keyword evidence="3" id="KW-0804">Transcription</keyword>
<organism evidence="7 8">
    <name type="scientific">Chloropicon roscoffensis</name>
    <dbReference type="NCBI Taxonomy" id="1461544"/>
    <lineage>
        <taxon>Eukaryota</taxon>
        <taxon>Viridiplantae</taxon>
        <taxon>Chlorophyta</taxon>
        <taxon>Chloropicophyceae</taxon>
        <taxon>Chloropicales</taxon>
        <taxon>Chloropicaceae</taxon>
        <taxon>Chloropicon</taxon>
    </lineage>
</organism>
<evidence type="ECO:0000313" key="8">
    <source>
        <dbReference type="Proteomes" id="UP001472866"/>
    </source>
</evidence>
<dbReference type="Proteomes" id="UP001472866">
    <property type="component" value="Chromosome 04"/>
</dbReference>